<organism evidence="2 3">
    <name type="scientific">Mariniflexile soesokkakense</name>
    <dbReference type="NCBI Taxonomy" id="1343160"/>
    <lineage>
        <taxon>Bacteria</taxon>
        <taxon>Pseudomonadati</taxon>
        <taxon>Bacteroidota</taxon>
        <taxon>Flavobacteriia</taxon>
        <taxon>Flavobacteriales</taxon>
        <taxon>Flavobacteriaceae</taxon>
        <taxon>Mariniflexile</taxon>
    </lineage>
</organism>
<keyword evidence="3" id="KW-1185">Reference proteome</keyword>
<dbReference type="EMBL" id="JAZHYP010000001">
    <property type="protein sequence ID" value="MEN3322856.1"/>
    <property type="molecule type" value="Genomic_DNA"/>
</dbReference>
<name>A0ABV0A8G7_9FLAO</name>
<feature type="domain" description="DUF4142" evidence="1">
    <location>
        <begin position="43"/>
        <end position="167"/>
    </location>
</feature>
<gene>
    <name evidence="2" type="ORF">VP395_03895</name>
</gene>
<protein>
    <submittedName>
        <fullName evidence="2">DUF4142 domain-containing protein</fullName>
    </submittedName>
</protein>
<dbReference type="Pfam" id="PF13628">
    <property type="entry name" value="DUF4142"/>
    <property type="match status" value="1"/>
</dbReference>
<dbReference type="RefSeq" id="WP_346240397.1">
    <property type="nucleotide sequence ID" value="NZ_JAZHYP010000001.1"/>
</dbReference>
<evidence type="ECO:0000259" key="1">
    <source>
        <dbReference type="Pfam" id="PF13628"/>
    </source>
</evidence>
<accession>A0ABV0A8G7</accession>
<dbReference type="InterPro" id="IPR025419">
    <property type="entry name" value="DUF4142"/>
</dbReference>
<evidence type="ECO:0000313" key="2">
    <source>
        <dbReference type="EMBL" id="MEN3322856.1"/>
    </source>
</evidence>
<sequence length="175" mass="20236">MLSLIITVCVSFTFCDFKKEESQNKLYNNEAVYVRVKTNIEEAKVLSDISMLNETIIALSSLSLEKSSVYGIKTISNKLKKDNMEIRRSLNELAEKKLILLPIRLDEKEINELSKIDDTSFSKVYLNKVKELLESEITELEYLSTITNDLDFRVLTVKALVKLNYNLYQTHKTLK</sequence>
<proteinExistence type="predicted"/>
<reference evidence="2 3" key="1">
    <citation type="submission" date="2024-01" db="EMBL/GenBank/DDBJ databases">
        <title>Mariniflexile litorale sp. nov., isolated from the shallow sediments of the Sea of Japan.</title>
        <authorList>
            <person name="Romanenko L."/>
            <person name="Bystritskaya E."/>
            <person name="Isaeva M."/>
        </authorList>
    </citation>
    <scope>NUCLEOTIDE SEQUENCE [LARGE SCALE GENOMIC DNA]</scope>
    <source>
        <strain evidence="2 3">KCTC 32427</strain>
    </source>
</reference>
<comment type="caution">
    <text evidence="2">The sequence shown here is derived from an EMBL/GenBank/DDBJ whole genome shotgun (WGS) entry which is preliminary data.</text>
</comment>
<evidence type="ECO:0000313" key="3">
    <source>
        <dbReference type="Proteomes" id="UP001416393"/>
    </source>
</evidence>
<dbReference type="Proteomes" id="UP001416393">
    <property type="component" value="Unassembled WGS sequence"/>
</dbReference>